<keyword evidence="5 7" id="KW-0378">Hydrolase</keyword>
<comment type="similarity">
    <text evidence="3 7">Belongs to the inositol monophosphatase superfamily.</text>
</comment>
<evidence type="ECO:0000256" key="3">
    <source>
        <dbReference type="ARBA" id="ARBA00009759"/>
    </source>
</evidence>
<name>A0ABP3ZJT0_9PSEU</name>
<dbReference type="PRINTS" id="PR00377">
    <property type="entry name" value="IMPHPHTASES"/>
</dbReference>
<evidence type="ECO:0000256" key="6">
    <source>
        <dbReference type="ARBA" id="ARBA00022842"/>
    </source>
</evidence>
<evidence type="ECO:0000256" key="5">
    <source>
        <dbReference type="ARBA" id="ARBA00022801"/>
    </source>
</evidence>
<comment type="catalytic activity">
    <reaction evidence="1 7">
        <text>a myo-inositol phosphate + H2O = myo-inositol + phosphate</text>
        <dbReference type="Rhea" id="RHEA:24056"/>
        <dbReference type="ChEBI" id="CHEBI:15377"/>
        <dbReference type="ChEBI" id="CHEBI:17268"/>
        <dbReference type="ChEBI" id="CHEBI:43474"/>
        <dbReference type="ChEBI" id="CHEBI:84139"/>
        <dbReference type="EC" id="3.1.3.25"/>
    </reaction>
</comment>
<proteinExistence type="inferred from homology"/>
<dbReference type="PANTHER" id="PTHR20854:SF4">
    <property type="entry name" value="INOSITOL-1-MONOPHOSPHATASE-RELATED"/>
    <property type="match status" value="1"/>
</dbReference>
<evidence type="ECO:0000313" key="9">
    <source>
        <dbReference type="EMBL" id="GAA0923193.1"/>
    </source>
</evidence>
<feature type="region of interest" description="Disordered" evidence="8">
    <location>
        <begin position="1"/>
        <end position="27"/>
    </location>
</feature>
<dbReference type="InterPro" id="IPR033942">
    <property type="entry name" value="IMPase"/>
</dbReference>
<evidence type="ECO:0000256" key="7">
    <source>
        <dbReference type="RuleBase" id="RU364068"/>
    </source>
</evidence>
<protein>
    <recommendedName>
        <fullName evidence="7">Inositol-1-monophosphatase</fullName>
        <ecNumber evidence="7">3.1.3.25</ecNumber>
    </recommendedName>
</protein>
<keyword evidence="4 7" id="KW-0479">Metal-binding</keyword>
<dbReference type="CDD" id="cd01639">
    <property type="entry name" value="IMPase"/>
    <property type="match status" value="1"/>
</dbReference>
<evidence type="ECO:0000256" key="2">
    <source>
        <dbReference type="ARBA" id="ARBA00001946"/>
    </source>
</evidence>
<dbReference type="InterPro" id="IPR020550">
    <property type="entry name" value="Inositol_monophosphatase_CS"/>
</dbReference>
<dbReference type="SUPFAM" id="SSF56655">
    <property type="entry name" value="Carbohydrate phosphatase"/>
    <property type="match status" value="1"/>
</dbReference>
<dbReference type="PROSITE" id="PS00630">
    <property type="entry name" value="IMP_2"/>
    <property type="match status" value="1"/>
</dbReference>
<dbReference type="InterPro" id="IPR000760">
    <property type="entry name" value="Inositol_monophosphatase-like"/>
</dbReference>
<dbReference type="Gene3D" id="3.30.540.10">
    <property type="entry name" value="Fructose-1,6-Bisphosphatase, subunit A, domain 1"/>
    <property type="match status" value="1"/>
</dbReference>
<evidence type="ECO:0000256" key="4">
    <source>
        <dbReference type="ARBA" id="ARBA00022723"/>
    </source>
</evidence>
<keyword evidence="6 7" id="KW-0460">Magnesium</keyword>
<evidence type="ECO:0000256" key="1">
    <source>
        <dbReference type="ARBA" id="ARBA00001033"/>
    </source>
</evidence>
<comment type="caution">
    <text evidence="9">The sequence shown here is derived from an EMBL/GenBank/DDBJ whole genome shotgun (WGS) entry which is preliminary data.</text>
</comment>
<gene>
    <name evidence="9" type="ORF">GCM10009559_07230</name>
</gene>
<feature type="compositionally biased region" description="Low complexity" evidence="8">
    <location>
        <begin position="1"/>
        <end position="24"/>
    </location>
</feature>
<dbReference type="Gene3D" id="3.40.190.80">
    <property type="match status" value="1"/>
</dbReference>
<dbReference type="Pfam" id="PF00459">
    <property type="entry name" value="Inositol_P"/>
    <property type="match status" value="1"/>
</dbReference>
<comment type="cofactor">
    <cofactor evidence="2 7">
        <name>Mg(2+)</name>
        <dbReference type="ChEBI" id="CHEBI:18420"/>
    </cofactor>
</comment>
<organism evidence="9 10">
    <name type="scientific">Pseudonocardia zijingensis</name>
    <dbReference type="NCBI Taxonomy" id="153376"/>
    <lineage>
        <taxon>Bacteria</taxon>
        <taxon>Bacillati</taxon>
        <taxon>Actinomycetota</taxon>
        <taxon>Actinomycetes</taxon>
        <taxon>Pseudonocardiales</taxon>
        <taxon>Pseudonocardiaceae</taxon>
        <taxon>Pseudonocardia</taxon>
    </lineage>
</organism>
<evidence type="ECO:0000256" key="8">
    <source>
        <dbReference type="SAM" id="MobiDB-lite"/>
    </source>
</evidence>
<reference evidence="10" key="1">
    <citation type="journal article" date="2019" name="Int. J. Syst. Evol. Microbiol.">
        <title>The Global Catalogue of Microorganisms (GCM) 10K type strain sequencing project: providing services to taxonomists for standard genome sequencing and annotation.</title>
        <authorList>
            <consortium name="The Broad Institute Genomics Platform"/>
            <consortium name="The Broad Institute Genome Sequencing Center for Infectious Disease"/>
            <person name="Wu L."/>
            <person name="Ma J."/>
        </authorList>
    </citation>
    <scope>NUCLEOTIDE SEQUENCE [LARGE SCALE GENOMIC DNA]</scope>
    <source>
        <strain evidence="10">JCM 11117</strain>
    </source>
</reference>
<dbReference type="PROSITE" id="PS00629">
    <property type="entry name" value="IMP_1"/>
    <property type="match status" value="1"/>
</dbReference>
<sequence length="299" mass="30812">MVTVNEASPTAASSPAGPAAPAGDEPADLRRTAEDIVKGAAEHLAGLPRPWDERGAAAEGVATKSTPTDVVTASDHALEVFIRERLAALRPGDAVVGEEHGSTAGESRTMWLVDPIDGTVNFLYGMPWYAISVAAVRDGRSVAGAVIEPASGRLWSAAVGAGATLDGRPLRVSGATELSLSLLGTGFSYRAERRTRQVRMISGMLPHVRDVRRAGAASLDLCAVAAGWADAYLEHGCNWWDWAAGALIAEEAGALVRTPGPTGSVPPDDGLGPDALFAATPAIAEALADLARKHGAAEV</sequence>
<keyword evidence="10" id="KW-1185">Reference proteome</keyword>
<evidence type="ECO:0000313" key="10">
    <source>
        <dbReference type="Proteomes" id="UP001499967"/>
    </source>
</evidence>
<dbReference type="EMBL" id="BAAAHP010000016">
    <property type="protein sequence ID" value="GAA0923193.1"/>
    <property type="molecule type" value="Genomic_DNA"/>
</dbReference>
<dbReference type="Proteomes" id="UP001499967">
    <property type="component" value="Unassembled WGS sequence"/>
</dbReference>
<dbReference type="EC" id="3.1.3.25" evidence="7"/>
<dbReference type="InterPro" id="IPR020583">
    <property type="entry name" value="Inositol_monoP_metal-BS"/>
</dbReference>
<dbReference type="PANTHER" id="PTHR20854">
    <property type="entry name" value="INOSITOL MONOPHOSPHATASE"/>
    <property type="match status" value="1"/>
</dbReference>
<accession>A0ABP3ZJT0</accession>